<dbReference type="PANTHER" id="PTHR38479:SF2">
    <property type="entry name" value="WINGED HELIX DNA-BINDING DOMAIN-CONTAINING PROTEIN"/>
    <property type="match status" value="1"/>
</dbReference>
<dbReference type="PANTHER" id="PTHR38479">
    <property type="entry name" value="LMO0824 PROTEIN"/>
    <property type="match status" value="1"/>
</dbReference>
<dbReference type="Proteomes" id="UP000239209">
    <property type="component" value="Unassembled WGS sequence"/>
</dbReference>
<reference evidence="1 2" key="1">
    <citation type="submission" date="2018-03" db="EMBL/GenBank/DDBJ databases">
        <title>Genomic Encyclopedia of Archaeal and Bacterial Type Strains, Phase II (KMG-II): from individual species to whole genera.</title>
        <authorList>
            <person name="Goeker M."/>
        </authorList>
    </citation>
    <scope>NUCLEOTIDE SEQUENCE [LARGE SCALE GENOMIC DNA]</scope>
    <source>
        <strain evidence="1 2">DSM 45348</strain>
    </source>
</reference>
<evidence type="ECO:0000313" key="1">
    <source>
        <dbReference type="EMBL" id="PRY22361.1"/>
    </source>
</evidence>
<dbReference type="GO" id="GO:0003677">
    <property type="term" value="F:DNA binding"/>
    <property type="evidence" value="ECO:0007669"/>
    <property type="project" value="UniProtKB-KW"/>
</dbReference>
<protein>
    <submittedName>
        <fullName evidence="1">Winged helix DNA-binding protein</fullName>
    </submittedName>
</protein>
<keyword evidence="2" id="KW-1185">Reference proteome</keyword>
<dbReference type="InterPro" id="IPR009351">
    <property type="entry name" value="AlkZ-like"/>
</dbReference>
<dbReference type="EMBL" id="PVZG01000017">
    <property type="protein sequence ID" value="PRY22361.1"/>
    <property type="molecule type" value="Genomic_DNA"/>
</dbReference>
<dbReference type="RefSeq" id="WP_245908540.1">
    <property type="nucleotide sequence ID" value="NZ_PVZG01000017.1"/>
</dbReference>
<dbReference type="Pfam" id="PF06224">
    <property type="entry name" value="AlkZ-like"/>
    <property type="match status" value="1"/>
</dbReference>
<evidence type="ECO:0000313" key="2">
    <source>
        <dbReference type="Proteomes" id="UP000239209"/>
    </source>
</evidence>
<comment type="caution">
    <text evidence="1">The sequence shown here is derived from an EMBL/GenBank/DDBJ whole genome shotgun (WGS) entry which is preliminary data.</text>
</comment>
<organism evidence="1 2">
    <name type="scientific">Pseudosporangium ferrugineum</name>
    <dbReference type="NCBI Taxonomy" id="439699"/>
    <lineage>
        <taxon>Bacteria</taxon>
        <taxon>Bacillati</taxon>
        <taxon>Actinomycetota</taxon>
        <taxon>Actinomycetes</taxon>
        <taxon>Micromonosporales</taxon>
        <taxon>Micromonosporaceae</taxon>
        <taxon>Pseudosporangium</taxon>
    </lineage>
</organism>
<dbReference type="AlphaFoldDB" id="A0A2T0RMJ8"/>
<sequence length="364" mass="38925">MDVDREQALAYRVAALGLAERGDQRPGDLAVLDLGVQEYTPGSARVALAARTAGPLDDRRLITVWAARGAPHLHRRRDLAALVKALWPVSDADASARINSAQIPQGVKLGIRAFEVTAAAFREVVTSSMSRGEASTEVSRRVPWELTYDCRTCGARHIAGNVWQHSGLAGGVQVESRGRDATLGPIPGAPPRPAASEGIDRLITGYLRLLGPAGPVEVAKYLGSSTAEIRKVWPGDELTEVRVAGRRAWLPATSVAALEEAAPVPGVRFVPAMDPLLQARDRDVLVPERARQKEVWRILGNPGVILVDGEIAGVWRAKMAGRKRVDLAVTPFGTLGAKARRALEDEAAVVARAREVPDAAVTFG</sequence>
<keyword evidence="1" id="KW-0238">DNA-binding</keyword>
<proteinExistence type="predicted"/>
<accession>A0A2T0RMJ8</accession>
<name>A0A2T0RMJ8_9ACTN</name>
<gene>
    <name evidence="1" type="ORF">CLV70_11765</name>
</gene>